<evidence type="ECO:0000313" key="4">
    <source>
        <dbReference type="EMBL" id="KIJ12657.1"/>
    </source>
</evidence>
<keyword evidence="2" id="KW-0812">Transmembrane</keyword>
<feature type="transmembrane region" description="Helical" evidence="2">
    <location>
        <begin position="228"/>
        <end position="248"/>
    </location>
</feature>
<accession>A0A0C9TYR2</accession>
<protein>
    <recommendedName>
        <fullName evidence="3">DUF6534 domain-containing protein</fullName>
    </recommendedName>
</protein>
<evidence type="ECO:0000313" key="5">
    <source>
        <dbReference type="Proteomes" id="UP000053647"/>
    </source>
</evidence>
<dbReference type="OrthoDB" id="3214861at2759"/>
<gene>
    <name evidence="4" type="ORF">PAXINDRAFT_14576</name>
</gene>
<dbReference type="PANTHER" id="PTHR40465">
    <property type="entry name" value="CHROMOSOME 1, WHOLE GENOME SHOTGUN SEQUENCE"/>
    <property type="match status" value="1"/>
</dbReference>
<organism evidence="4 5">
    <name type="scientific">Paxillus involutus ATCC 200175</name>
    <dbReference type="NCBI Taxonomy" id="664439"/>
    <lineage>
        <taxon>Eukaryota</taxon>
        <taxon>Fungi</taxon>
        <taxon>Dikarya</taxon>
        <taxon>Basidiomycota</taxon>
        <taxon>Agaricomycotina</taxon>
        <taxon>Agaricomycetes</taxon>
        <taxon>Agaricomycetidae</taxon>
        <taxon>Boletales</taxon>
        <taxon>Paxilineae</taxon>
        <taxon>Paxillaceae</taxon>
        <taxon>Paxillus</taxon>
    </lineage>
</organism>
<name>A0A0C9TYR2_PAXIN</name>
<keyword evidence="5" id="KW-1185">Reference proteome</keyword>
<feature type="transmembrane region" description="Helical" evidence="2">
    <location>
        <begin position="116"/>
        <end position="137"/>
    </location>
</feature>
<feature type="region of interest" description="Disordered" evidence="1">
    <location>
        <begin position="269"/>
        <end position="297"/>
    </location>
</feature>
<dbReference type="EMBL" id="KN819361">
    <property type="protein sequence ID" value="KIJ12657.1"/>
    <property type="molecule type" value="Genomic_DNA"/>
</dbReference>
<dbReference type="AlphaFoldDB" id="A0A0C9TYR2"/>
<dbReference type="PANTHER" id="PTHR40465:SF1">
    <property type="entry name" value="DUF6534 DOMAIN-CONTAINING PROTEIN"/>
    <property type="match status" value="1"/>
</dbReference>
<dbReference type="HOGENOM" id="CLU_046025_5_4_1"/>
<keyword evidence="2" id="KW-0472">Membrane</keyword>
<feature type="transmembrane region" description="Helical" evidence="2">
    <location>
        <begin position="80"/>
        <end position="104"/>
    </location>
</feature>
<feature type="transmembrane region" description="Helical" evidence="2">
    <location>
        <begin position="149"/>
        <end position="170"/>
    </location>
</feature>
<evidence type="ECO:0000259" key="3">
    <source>
        <dbReference type="Pfam" id="PF20152"/>
    </source>
</evidence>
<keyword evidence="2" id="KW-1133">Transmembrane helix</keyword>
<evidence type="ECO:0000256" key="1">
    <source>
        <dbReference type="SAM" id="MobiDB-lite"/>
    </source>
</evidence>
<feature type="transmembrane region" description="Helical" evidence="2">
    <location>
        <begin position="45"/>
        <end position="68"/>
    </location>
</feature>
<dbReference type="Proteomes" id="UP000053647">
    <property type="component" value="Unassembled WGS sequence"/>
</dbReference>
<proteinExistence type="predicted"/>
<feature type="domain" description="DUF6534" evidence="3">
    <location>
        <begin position="176"/>
        <end position="251"/>
    </location>
</feature>
<feature type="transmembrane region" description="Helical" evidence="2">
    <location>
        <begin position="12"/>
        <end position="33"/>
    </location>
</feature>
<sequence length="305" mass="33738">MAGVDGTWGGGFVGLVVGSILYGVTIAQTYFYYDTYTNDPFFLKAIVAILCVLDTAHTALISHLVYFYLITEYGTPTMGIIWTLPAQVFITAMIGFIVQCSMMYRVWSMNRTYLRWILTVPTLIMASFSLATGYAYAVKLVEIKVLARIPEILVLIEMALGTAAAVDIMYDVQVPMLLFLKYGTFYRSDSMINRLIVYTVNNGLLTSLCALLDVIIHSTLPPTSFAFLAFYFLLSKLYCNTFLSMLNARRSLRRRGQSPNDAALALTFGRTGGARDGPRGAEVASSAPGPTVFDQTSSEHWKIDG</sequence>
<dbReference type="InterPro" id="IPR045339">
    <property type="entry name" value="DUF6534"/>
</dbReference>
<reference evidence="4 5" key="1">
    <citation type="submission" date="2014-06" db="EMBL/GenBank/DDBJ databases">
        <authorList>
            <consortium name="DOE Joint Genome Institute"/>
            <person name="Kuo A."/>
            <person name="Kohler A."/>
            <person name="Nagy L.G."/>
            <person name="Floudas D."/>
            <person name="Copeland A."/>
            <person name="Barry K.W."/>
            <person name="Cichocki N."/>
            <person name="Veneault-Fourrey C."/>
            <person name="LaButti K."/>
            <person name="Lindquist E.A."/>
            <person name="Lipzen A."/>
            <person name="Lundell T."/>
            <person name="Morin E."/>
            <person name="Murat C."/>
            <person name="Sun H."/>
            <person name="Tunlid A."/>
            <person name="Henrissat B."/>
            <person name="Grigoriev I.V."/>
            <person name="Hibbett D.S."/>
            <person name="Martin F."/>
            <person name="Nordberg H.P."/>
            <person name="Cantor M.N."/>
            <person name="Hua S.X."/>
        </authorList>
    </citation>
    <scope>NUCLEOTIDE SEQUENCE [LARGE SCALE GENOMIC DNA]</scope>
    <source>
        <strain evidence="4 5">ATCC 200175</strain>
    </source>
</reference>
<evidence type="ECO:0000256" key="2">
    <source>
        <dbReference type="SAM" id="Phobius"/>
    </source>
</evidence>
<reference evidence="5" key="2">
    <citation type="submission" date="2015-01" db="EMBL/GenBank/DDBJ databases">
        <title>Evolutionary Origins and Diversification of the Mycorrhizal Mutualists.</title>
        <authorList>
            <consortium name="DOE Joint Genome Institute"/>
            <consortium name="Mycorrhizal Genomics Consortium"/>
            <person name="Kohler A."/>
            <person name="Kuo A."/>
            <person name="Nagy L.G."/>
            <person name="Floudas D."/>
            <person name="Copeland A."/>
            <person name="Barry K.W."/>
            <person name="Cichocki N."/>
            <person name="Veneault-Fourrey C."/>
            <person name="LaButti K."/>
            <person name="Lindquist E.A."/>
            <person name="Lipzen A."/>
            <person name="Lundell T."/>
            <person name="Morin E."/>
            <person name="Murat C."/>
            <person name="Riley R."/>
            <person name="Ohm R."/>
            <person name="Sun H."/>
            <person name="Tunlid A."/>
            <person name="Henrissat B."/>
            <person name="Grigoriev I.V."/>
            <person name="Hibbett D.S."/>
            <person name="Martin F."/>
        </authorList>
    </citation>
    <scope>NUCLEOTIDE SEQUENCE [LARGE SCALE GENOMIC DNA]</scope>
    <source>
        <strain evidence="5">ATCC 200175</strain>
    </source>
</reference>
<dbReference type="Pfam" id="PF20152">
    <property type="entry name" value="DUF6534"/>
    <property type="match status" value="1"/>
</dbReference>
<feature type="transmembrane region" description="Helical" evidence="2">
    <location>
        <begin position="191"/>
        <end position="216"/>
    </location>
</feature>